<dbReference type="NCBIfam" id="NF040501">
    <property type="entry name" value="resist_ArsN2"/>
    <property type="match status" value="1"/>
</dbReference>
<dbReference type="InterPro" id="IPR000182">
    <property type="entry name" value="GNAT_dom"/>
</dbReference>
<dbReference type="SUPFAM" id="SSF55729">
    <property type="entry name" value="Acyl-CoA N-acyltransferases (Nat)"/>
    <property type="match status" value="1"/>
</dbReference>
<reference evidence="4 5" key="1">
    <citation type="submission" date="2018-05" db="EMBL/GenBank/DDBJ databases">
        <title>Spiribacter halobius sp. nov., a moderately halophilic bacterium isolated from marine solar saltern.</title>
        <authorList>
            <person name="Zheng W.-S."/>
            <person name="Lu D.-C."/>
            <person name="Du Z.-J."/>
        </authorList>
    </citation>
    <scope>NUCLEOTIDE SEQUENCE [LARGE SCALE GENOMIC DNA]</scope>
    <source>
        <strain evidence="4 5">E85</strain>
    </source>
</reference>
<dbReference type="EMBL" id="QFFI01000026">
    <property type="protein sequence ID" value="PWG61849.1"/>
    <property type="molecule type" value="Genomic_DNA"/>
</dbReference>
<keyword evidence="2" id="KW-0012">Acyltransferase</keyword>
<organism evidence="4 5">
    <name type="scientific">Sediminicurvatus halobius</name>
    <dbReference type="NCBI Taxonomy" id="2182432"/>
    <lineage>
        <taxon>Bacteria</taxon>
        <taxon>Pseudomonadati</taxon>
        <taxon>Pseudomonadota</taxon>
        <taxon>Gammaproteobacteria</taxon>
        <taxon>Chromatiales</taxon>
        <taxon>Ectothiorhodospiraceae</taxon>
        <taxon>Sediminicurvatus</taxon>
    </lineage>
</organism>
<evidence type="ECO:0000313" key="5">
    <source>
        <dbReference type="Proteomes" id="UP000245474"/>
    </source>
</evidence>
<protein>
    <recommendedName>
        <fullName evidence="3">N-acetyltransferase domain-containing protein</fullName>
    </recommendedName>
</protein>
<dbReference type="Pfam" id="PF13508">
    <property type="entry name" value="Acetyltransf_7"/>
    <property type="match status" value="1"/>
</dbReference>
<name>A0A2U2MYP8_9GAMM</name>
<sequence>MNHAMEIRASNLDASMLHLLVHCGLPIDDLGTAEGRARVWCFAARSGRETVGVIGLEEAGGDALLRSLAVHPDHRGTGLGKRLLAHTEQWARERGIERLYLLTTTAAAFFSACGYRSLAREAAPTAIRESAQFADICPGSAEFMGRTL</sequence>
<dbReference type="InterPro" id="IPR050832">
    <property type="entry name" value="Bact_Acetyltransf"/>
</dbReference>
<feature type="domain" description="N-acetyltransferase" evidence="3">
    <location>
        <begin position="1"/>
        <end position="148"/>
    </location>
</feature>
<dbReference type="GO" id="GO:0016747">
    <property type="term" value="F:acyltransferase activity, transferring groups other than amino-acyl groups"/>
    <property type="evidence" value="ECO:0007669"/>
    <property type="project" value="InterPro"/>
</dbReference>
<proteinExistence type="predicted"/>
<dbReference type="Gene3D" id="3.40.630.30">
    <property type="match status" value="1"/>
</dbReference>
<evidence type="ECO:0000313" key="4">
    <source>
        <dbReference type="EMBL" id="PWG61849.1"/>
    </source>
</evidence>
<dbReference type="RefSeq" id="WP_109679581.1">
    <property type="nucleotide sequence ID" value="NZ_CP086615.1"/>
</dbReference>
<dbReference type="OrthoDB" id="9805924at2"/>
<keyword evidence="5" id="KW-1185">Reference proteome</keyword>
<dbReference type="Proteomes" id="UP000245474">
    <property type="component" value="Unassembled WGS sequence"/>
</dbReference>
<comment type="caution">
    <text evidence="4">The sequence shown here is derived from an EMBL/GenBank/DDBJ whole genome shotgun (WGS) entry which is preliminary data.</text>
</comment>
<evidence type="ECO:0000256" key="2">
    <source>
        <dbReference type="ARBA" id="ARBA00023315"/>
    </source>
</evidence>
<evidence type="ECO:0000256" key="1">
    <source>
        <dbReference type="ARBA" id="ARBA00022679"/>
    </source>
</evidence>
<accession>A0A2U2MYP8</accession>
<evidence type="ECO:0000259" key="3">
    <source>
        <dbReference type="PROSITE" id="PS51186"/>
    </source>
</evidence>
<dbReference type="AlphaFoldDB" id="A0A2U2MYP8"/>
<dbReference type="InterPro" id="IPR016181">
    <property type="entry name" value="Acyl_CoA_acyltransferase"/>
</dbReference>
<dbReference type="PROSITE" id="PS51186">
    <property type="entry name" value="GNAT"/>
    <property type="match status" value="1"/>
</dbReference>
<dbReference type="PANTHER" id="PTHR43877">
    <property type="entry name" value="AMINOALKYLPHOSPHONATE N-ACETYLTRANSFERASE-RELATED-RELATED"/>
    <property type="match status" value="1"/>
</dbReference>
<keyword evidence="1" id="KW-0808">Transferase</keyword>
<gene>
    <name evidence="4" type="ORF">DEM34_14680</name>
</gene>
<dbReference type="CDD" id="cd04301">
    <property type="entry name" value="NAT_SF"/>
    <property type="match status" value="1"/>
</dbReference>